<dbReference type="InParanoid" id="A0A1X2HKU7"/>
<dbReference type="InterPro" id="IPR013088">
    <property type="entry name" value="Znf_NHR/GATA"/>
</dbReference>
<keyword evidence="5" id="KW-1185">Reference proteome</keyword>
<feature type="compositionally biased region" description="Polar residues" evidence="2">
    <location>
        <begin position="321"/>
        <end position="341"/>
    </location>
</feature>
<reference evidence="4 5" key="1">
    <citation type="submission" date="2016-07" db="EMBL/GenBank/DDBJ databases">
        <title>Pervasive Adenine N6-methylation of Active Genes in Fungi.</title>
        <authorList>
            <consortium name="DOE Joint Genome Institute"/>
            <person name="Mondo S.J."/>
            <person name="Dannebaum R.O."/>
            <person name="Kuo R.C."/>
            <person name="Labutti K."/>
            <person name="Haridas S."/>
            <person name="Kuo A."/>
            <person name="Salamov A."/>
            <person name="Ahrendt S.R."/>
            <person name="Lipzen A."/>
            <person name="Sullivan W."/>
            <person name="Andreopoulos W.B."/>
            <person name="Clum A."/>
            <person name="Lindquist E."/>
            <person name="Daum C."/>
            <person name="Ramamoorthy G.K."/>
            <person name="Gryganskyi A."/>
            <person name="Culley D."/>
            <person name="Magnuson J.K."/>
            <person name="James T.Y."/>
            <person name="O'Malley M.A."/>
            <person name="Stajich J.E."/>
            <person name="Spatafora J.W."/>
            <person name="Visel A."/>
            <person name="Grigoriev I.V."/>
        </authorList>
    </citation>
    <scope>NUCLEOTIDE SEQUENCE [LARGE SCALE GENOMIC DNA]</scope>
    <source>
        <strain evidence="4 5">NRRL 2496</strain>
    </source>
</reference>
<dbReference type="OrthoDB" id="2162994at2759"/>
<keyword evidence="1" id="KW-0863">Zinc-finger</keyword>
<protein>
    <recommendedName>
        <fullName evidence="3">GATA-type domain-containing protein</fullName>
    </recommendedName>
</protein>
<keyword evidence="1" id="KW-0479">Metal-binding</keyword>
<dbReference type="STRING" id="13706.A0A1X2HKU7"/>
<evidence type="ECO:0000259" key="3">
    <source>
        <dbReference type="PROSITE" id="PS50114"/>
    </source>
</evidence>
<comment type="caution">
    <text evidence="4">The sequence shown here is derived from an EMBL/GenBank/DDBJ whole genome shotgun (WGS) entry which is preliminary data.</text>
</comment>
<evidence type="ECO:0000256" key="1">
    <source>
        <dbReference type="PROSITE-ProRule" id="PRU00094"/>
    </source>
</evidence>
<dbReference type="GO" id="GO:0006355">
    <property type="term" value="P:regulation of DNA-templated transcription"/>
    <property type="evidence" value="ECO:0007669"/>
    <property type="project" value="InterPro"/>
</dbReference>
<dbReference type="InterPro" id="IPR000679">
    <property type="entry name" value="Znf_GATA"/>
</dbReference>
<feature type="domain" description="GATA-type" evidence="3">
    <location>
        <begin position="398"/>
        <end position="418"/>
    </location>
</feature>
<feature type="region of interest" description="Disordered" evidence="2">
    <location>
        <begin position="256"/>
        <end position="418"/>
    </location>
</feature>
<sequence length="418" mass="46472">MTRRPNCFWSLLTVDRLEFAYMSPAVPRDMSNAIVGRSILDILHPAEVTLARNDFYHFAQAKGLGGSITRCRLRNMTEYWESTPHQQHQEPWLVVDIAMYVVTDDLLLAFFHEAGSSSACGEDAFNDEHAAIARVALHGLDAYSDSSPRPGPRRVLHITDSRTKSVLLSWPERYHHDVPFEDPLMTPSEEPNCCHCTRQATPTLVTSTLSFSSGERLVLSYGDITFSLIHARSEPAMQPQQIRSPSLLHMQSDPKIFTRPTSPSWRSHLRKSPTDTERRSSYFDTEPLAKKSRPAADSNEPAEGGFIPYARRNHVDPTTPPTYLSSRRSASTPTALQTAGSHASLPADTRRRHSSFAARSDYAPIPQHSPHPPHPHAPTTPNASAPPPSAQAMTHKYCESCGTGSSPEWRRGPSGHKT</sequence>
<feature type="compositionally biased region" description="Pro residues" evidence="2">
    <location>
        <begin position="367"/>
        <end position="389"/>
    </location>
</feature>
<proteinExistence type="predicted"/>
<dbReference type="GO" id="GO:0043565">
    <property type="term" value="F:sequence-specific DNA binding"/>
    <property type="evidence" value="ECO:0007669"/>
    <property type="project" value="InterPro"/>
</dbReference>
<evidence type="ECO:0000313" key="5">
    <source>
        <dbReference type="Proteomes" id="UP000242180"/>
    </source>
</evidence>
<dbReference type="Gene3D" id="3.30.50.10">
    <property type="entry name" value="Erythroid Transcription Factor GATA-1, subunit A"/>
    <property type="match status" value="1"/>
</dbReference>
<dbReference type="AlphaFoldDB" id="A0A1X2HKU7"/>
<accession>A0A1X2HKU7</accession>
<dbReference type="Proteomes" id="UP000242180">
    <property type="component" value="Unassembled WGS sequence"/>
</dbReference>
<evidence type="ECO:0000313" key="4">
    <source>
        <dbReference type="EMBL" id="ORY99893.1"/>
    </source>
</evidence>
<evidence type="ECO:0000256" key="2">
    <source>
        <dbReference type="SAM" id="MobiDB-lite"/>
    </source>
</evidence>
<dbReference type="PROSITE" id="PS50114">
    <property type="entry name" value="GATA_ZN_FINGER_2"/>
    <property type="match status" value="1"/>
</dbReference>
<organism evidence="4 5">
    <name type="scientific">Syncephalastrum racemosum</name>
    <name type="common">Filamentous fungus</name>
    <dbReference type="NCBI Taxonomy" id="13706"/>
    <lineage>
        <taxon>Eukaryota</taxon>
        <taxon>Fungi</taxon>
        <taxon>Fungi incertae sedis</taxon>
        <taxon>Mucoromycota</taxon>
        <taxon>Mucoromycotina</taxon>
        <taxon>Mucoromycetes</taxon>
        <taxon>Mucorales</taxon>
        <taxon>Syncephalastraceae</taxon>
        <taxon>Syncephalastrum</taxon>
    </lineage>
</organism>
<gene>
    <name evidence="4" type="ORF">BCR43DRAFT_126181</name>
</gene>
<dbReference type="GO" id="GO:0008270">
    <property type="term" value="F:zinc ion binding"/>
    <property type="evidence" value="ECO:0007669"/>
    <property type="project" value="UniProtKB-KW"/>
</dbReference>
<dbReference type="OMA" id="VDIIMYV"/>
<name>A0A1X2HKU7_SYNRA</name>
<keyword evidence="1" id="KW-0862">Zinc</keyword>
<dbReference type="EMBL" id="MCGN01000002">
    <property type="protein sequence ID" value="ORY99893.1"/>
    <property type="molecule type" value="Genomic_DNA"/>
</dbReference>
<feature type="compositionally biased region" description="Basic and acidic residues" evidence="2">
    <location>
        <begin position="272"/>
        <end position="281"/>
    </location>
</feature>